<dbReference type="EMBL" id="CP004393">
    <property type="protein sequence ID" value="AJE47041.1"/>
    <property type="molecule type" value="Genomic_DNA"/>
</dbReference>
<evidence type="ECO:0000313" key="3">
    <source>
        <dbReference type="Proteomes" id="UP000031521"/>
    </source>
</evidence>
<organism evidence="2 3">
    <name type="scientific">Celeribacter indicus</name>
    <dbReference type="NCBI Taxonomy" id="1208324"/>
    <lineage>
        <taxon>Bacteria</taxon>
        <taxon>Pseudomonadati</taxon>
        <taxon>Pseudomonadota</taxon>
        <taxon>Alphaproteobacteria</taxon>
        <taxon>Rhodobacterales</taxon>
        <taxon>Roseobacteraceae</taxon>
        <taxon>Celeribacter</taxon>
    </lineage>
</organism>
<dbReference type="GO" id="GO:0030975">
    <property type="term" value="F:thiamine binding"/>
    <property type="evidence" value="ECO:0007669"/>
    <property type="project" value="TreeGrafter"/>
</dbReference>
<keyword evidence="1" id="KW-0732">Signal</keyword>
<proteinExistence type="predicted"/>
<dbReference type="GO" id="GO:0030976">
    <property type="term" value="F:thiamine pyrophosphate binding"/>
    <property type="evidence" value="ECO:0007669"/>
    <property type="project" value="TreeGrafter"/>
</dbReference>
<dbReference type="Proteomes" id="UP000031521">
    <property type="component" value="Chromosome"/>
</dbReference>
<dbReference type="Gene3D" id="3.40.190.10">
    <property type="entry name" value="Periplasmic binding protein-like II"/>
    <property type="match status" value="2"/>
</dbReference>
<sequence length="366" mass="40920">MTMSNKGLSRRSLLRTGAAAAGVSLFNINHAWSQDVTYDGDVFDAGGAVLNLAEWGGYWQETQNALLLDRFQKDFNCQIRYDSTFPWFPKFVAGGAEHPPVDLANWNMPEMFKTSAAGDYFMDVEEIKANVPNTAKLWDFASQTGVGVTWAFSRYCYVYRTDTGVTPAGFKDFWLQDYAGKRGTYITSNTLQMMFFMAAAAAFGEGETDFAAGYQAMRDAMPMKISDFTGNMATLVERGEVEIAVQSDAEALLQKEKGVPVDLYYWDEYKGILTQTKTISKYADPMSKKLSFALLDRYLDADYQTAFADTFWMRPSNREAVIPEKMAALGVVNSADATDGLHIPDWQAYLDEEIDIVETVNEIFGS</sequence>
<dbReference type="OrthoDB" id="9766989at2"/>
<dbReference type="STRING" id="1208324.P73_2326"/>
<dbReference type="RefSeq" id="WP_043869695.1">
    <property type="nucleotide sequence ID" value="NZ_CP004393.1"/>
</dbReference>
<dbReference type="HOGENOM" id="CLU_026974_4_1_5"/>
<name>A0A0B5E1W2_9RHOB</name>
<gene>
    <name evidence="2" type="ORF">P73_2326</name>
</gene>
<dbReference type="PROSITE" id="PS51318">
    <property type="entry name" value="TAT"/>
    <property type="match status" value="1"/>
</dbReference>
<evidence type="ECO:0000313" key="2">
    <source>
        <dbReference type="EMBL" id="AJE47041.1"/>
    </source>
</evidence>
<keyword evidence="3" id="KW-1185">Reference proteome</keyword>
<dbReference type="PANTHER" id="PTHR30006">
    <property type="entry name" value="THIAMINE-BINDING PERIPLASMIC PROTEIN-RELATED"/>
    <property type="match status" value="1"/>
</dbReference>
<evidence type="ECO:0000256" key="1">
    <source>
        <dbReference type="ARBA" id="ARBA00022729"/>
    </source>
</evidence>
<dbReference type="SUPFAM" id="SSF53850">
    <property type="entry name" value="Periplasmic binding protein-like II"/>
    <property type="match status" value="1"/>
</dbReference>
<reference evidence="2 3" key="1">
    <citation type="journal article" date="2014" name="Int. J. Syst. Evol. Microbiol.">
        <title>Celeribacter indicus sp. nov., a polycyclic aromatic hydrocarbon-degrading bacterium from deep-sea sediment and reclassification of Huaishuia halophila as Celeribacter halophilus comb. nov.</title>
        <authorList>
            <person name="Lai Q."/>
            <person name="Cao J."/>
            <person name="Yuan J."/>
            <person name="Li F."/>
            <person name="Shao Z."/>
        </authorList>
    </citation>
    <scope>NUCLEOTIDE SEQUENCE [LARGE SCALE GENOMIC DNA]</scope>
    <source>
        <strain evidence="2">P73</strain>
    </source>
</reference>
<dbReference type="GO" id="GO:0015888">
    <property type="term" value="P:thiamine transport"/>
    <property type="evidence" value="ECO:0007669"/>
    <property type="project" value="TreeGrafter"/>
</dbReference>
<dbReference type="InterPro" id="IPR006311">
    <property type="entry name" value="TAT_signal"/>
</dbReference>
<dbReference type="AlphaFoldDB" id="A0A0B5E1W2"/>
<dbReference type="PANTHER" id="PTHR30006:SF2">
    <property type="entry name" value="ABC TRANSPORTER SUBSTRATE-BINDING PROTEIN"/>
    <property type="match status" value="1"/>
</dbReference>
<accession>A0A0B5E1W2</accession>
<dbReference type="KEGG" id="cid:P73_2326"/>
<dbReference type="GO" id="GO:0030288">
    <property type="term" value="C:outer membrane-bounded periplasmic space"/>
    <property type="evidence" value="ECO:0007669"/>
    <property type="project" value="TreeGrafter"/>
</dbReference>
<protein>
    <submittedName>
        <fullName evidence="2">Spermidine/putrescine-binding periplasmic protein</fullName>
    </submittedName>
</protein>